<keyword evidence="3" id="KW-0378">Hydrolase</keyword>
<evidence type="ECO:0000256" key="3">
    <source>
        <dbReference type="ARBA" id="ARBA00022801"/>
    </source>
</evidence>
<keyword evidence="2" id="KW-0540">Nuclease</keyword>
<dbReference type="NCBIfam" id="NF047751">
    <property type="entry name" value="HepT_toxin"/>
    <property type="match status" value="1"/>
</dbReference>
<evidence type="ECO:0000256" key="4">
    <source>
        <dbReference type="ARBA" id="ARBA00024207"/>
    </source>
</evidence>
<protein>
    <submittedName>
        <fullName evidence="5">DUF86 domain-containing protein</fullName>
    </submittedName>
</protein>
<evidence type="ECO:0000256" key="1">
    <source>
        <dbReference type="ARBA" id="ARBA00022649"/>
    </source>
</evidence>
<evidence type="ECO:0000313" key="5">
    <source>
        <dbReference type="EMBL" id="MFC4766144.1"/>
    </source>
</evidence>
<dbReference type="PANTHER" id="PTHR33397">
    <property type="entry name" value="UPF0331 PROTEIN YUTE"/>
    <property type="match status" value="1"/>
</dbReference>
<reference evidence="6" key="1">
    <citation type="journal article" date="2019" name="Int. J. Syst. Evol. Microbiol.">
        <title>The Global Catalogue of Microorganisms (GCM) 10K type strain sequencing project: providing services to taxonomists for standard genome sequencing and annotation.</title>
        <authorList>
            <consortium name="The Broad Institute Genomics Platform"/>
            <consortium name="The Broad Institute Genome Sequencing Center for Infectious Disease"/>
            <person name="Wu L."/>
            <person name="Ma J."/>
        </authorList>
    </citation>
    <scope>NUCLEOTIDE SEQUENCE [LARGE SCALE GENOMIC DNA]</scope>
    <source>
        <strain evidence="6">WYCCWR 12678</strain>
    </source>
</reference>
<accession>A0ABV9PVJ8</accession>
<keyword evidence="1" id="KW-1277">Toxin-antitoxin system</keyword>
<evidence type="ECO:0000256" key="2">
    <source>
        <dbReference type="ARBA" id="ARBA00022722"/>
    </source>
</evidence>
<organism evidence="5 6">
    <name type="scientific">Effusibacillus consociatus</name>
    <dbReference type="NCBI Taxonomy" id="1117041"/>
    <lineage>
        <taxon>Bacteria</taxon>
        <taxon>Bacillati</taxon>
        <taxon>Bacillota</taxon>
        <taxon>Bacilli</taxon>
        <taxon>Bacillales</taxon>
        <taxon>Alicyclobacillaceae</taxon>
        <taxon>Effusibacillus</taxon>
    </lineage>
</organism>
<gene>
    <name evidence="5" type="ORF">ACFO8Q_01855</name>
</gene>
<sequence>MFITDQHRQQIRQYFTEMNRCVEILEKVADTSREDFCADGILQAAGERAFHIALECVTDVGNLIIDALIMRDPSSYEDIVQVLAEENMFPKEFAQSFMEAVKFRRVLAHDYLERDIDRLFFMIQTHKLEFAAFRNYVADYVQLGS</sequence>
<dbReference type="PANTHER" id="PTHR33397:SF5">
    <property type="entry name" value="RNASE YUTE-RELATED"/>
    <property type="match status" value="1"/>
</dbReference>
<dbReference type="Gene3D" id="1.20.120.580">
    <property type="entry name" value="bsu32300-like"/>
    <property type="match status" value="1"/>
</dbReference>
<dbReference type="InterPro" id="IPR037038">
    <property type="entry name" value="HepT-like_sf"/>
</dbReference>
<dbReference type="Proteomes" id="UP001596002">
    <property type="component" value="Unassembled WGS sequence"/>
</dbReference>
<evidence type="ECO:0000313" key="6">
    <source>
        <dbReference type="Proteomes" id="UP001596002"/>
    </source>
</evidence>
<dbReference type="InterPro" id="IPR052379">
    <property type="entry name" value="Type_VII_TA_RNase"/>
</dbReference>
<dbReference type="InterPro" id="IPR008201">
    <property type="entry name" value="HepT-like"/>
</dbReference>
<keyword evidence="6" id="KW-1185">Reference proteome</keyword>
<comment type="similarity">
    <text evidence="4">Belongs to the HepT RNase toxin family.</text>
</comment>
<proteinExistence type="inferred from homology"/>
<dbReference type="EMBL" id="JBHSHC010000013">
    <property type="protein sequence ID" value="MFC4766144.1"/>
    <property type="molecule type" value="Genomic_DNA"/>
</dbReference>
<dbReference type="RefSeq" id="WP_380023869.1">
    <property type="nucleotide sequence ID" value="NZ_JBHSHC010000013.1"/>
</dbReference>
<name>A0ABV9PVJ8_9BACL</name>
<comment type="caution">
    <text evidence="5">The sequence shown here is derived from an EMBL/GenBank/DDBJ whole genome shotgun (WGS) entry which is preliminary data.</text>
</comment>
<dbReference type="Pfam" id="PF01934">
    <property type="entry name" value="HepT-like"/>
    <property type="match status" value="1"/>
</dbReference>